<dbReference type="Gene3D" id="3.40.30.10">
    <property type="entry name" value="Glutaredoxin"/>
    <property type="match status" value="1"/>
</dbReference>
<accession>A0A9X4AHW9</accession>
<evidence type="ECO:0000259" key="1">
    <source>
        <dbReference type="Pfam" id="PF00085"/>
    </source>
</evidence>
<reference evidence="2" key="1">
    <citation type="submission" date="2022-06" db="EMBL/GenBank/DDBJ databases">
        <title>Aquibacillus sp. a new bacterium isolated from soil saline samples.</title>
        <authorList>
            <person name="Galisteo C."/>
            <person name="De La Haba R."/>
            <person name="Sanchez-Porro C."/>
            <person name="Ventosa A."/>
        </authorList>
    </citation>
    <scope>NUCLEOTIDE SEQUENCE</scope>
    <source>
        <strain evidence="2">JCM 12387</strain>
    </source>
</reference>
<protein>
    <submittedName>
        <fullName evidence="2">Thioredoxin family protein</fullName>
    </submittedName>
</protein>
<dbReference type="CDD" id="cd02947">
    <property type="entry name" value="TRX_family"/>
    <property type="match status" value="1"/>
</dbReference>
<dbReference type="Proteomes" id="UP001145072">
    <property type="component" value="Unassembled WGS sequence"/>
</dbReference>
<name>A0A9X4AHW9_9BACI</name>
<proteinExistence type="predicted"/>
<sequence length="97" mass="11320">MKEIKNEIEYAKDCIIFIHTPFCGTCQVARKMLETVEEMKADTSFLEMNASLFPTFMQQQEIASVPCLLIKKQGMIKERIYAFHSVVHILNKINEYE</sequence>
<dbReference type="SUPFAM" id="SSF52833">
    <property type="entry name" value="Thioredoxin-like"/>
    <property type="match status" value="1"/>
</dbReference>
<evidence type="ECO:0000313" key="2">
    <source>
        <dbReference type="EMBL" id="MDC3420386.1"/>
    </source>
</evidence>
<comment type="caution">
    <text evidence="2">The sequence shown here is derived from an EMBL/GenBank/DDBJ whole genome shotgun (WGS) entry which is preliminary data.</text>
</comment>
<organism evidence="2 3">
    <name type="scientific">Aquibacillus koreensis</name>
    <dbReference type="NCBI Taxonomy" id="279446"/>
    <lineage>
        <taxon>Bacteria</taxon>
        <taxon>Bacillati</taxon>
        <taxon>Bacillota</taxon>
        <taxon>Bacilli</taxon>
        <taxon>Bacillales</taxon>
        <taxon>Bacillaceae</taxon>
        <taxon>Aquibacillus</taxon>
    </lineage>
</organism>
<dbReference type="AlphaFoldDB" id="A0A9X4AHW9"/>
<evidence type="ECO:0000313" key="3">
    <source>
        <dbReference type="Proteomes" id="UP001145072"/>
    </source>
</evidence>
<keyword evidence="3" id="KW-1185">Reference proteome</keyword>
<feature type="domain" description="Thioredoxin" evidence="1">
    <location>
        <begin position="5"/>
        <end position="85"/>
    </location>
</feature>
<dbReference type="Pfam" id="PF00085">
    <property type="entry name" value="Thioredoxin"/>
    <property type="match status" value="1"/>
</dbReference>
<gene>
    <name evidence="2" type="ORF">NC661_08410</name>
</gene>
<dbReference type="RefSeq" id="WP_259869022.1">
    <property type="nucleotide sequence ID" value="NZ_JAMQJZ010000005.1"/>
</dbReference>
<dbReference type="EMBL" id="JAMQJZ010000005">
    <property type="protein sequence ID" value="MDC3420386.1"/>
    <property type="molecule type" value="Genomic_DNA"/>
</dbReference>
<dbReference type="InterPro" id="IPR013766">
    <property type="entry name" value="Thioredoxin_domain"/>
</dbReference>
<dbReference type="InterPro" id="IPR036249">
    <property type="entry name" value="Thioredoxin-like_sf"/>
</dbReference>